<proteinExistence type="predicted"/>
<organism evidence="1 2">
    <name type="scientific">Senna tora</name>
    <dbReference type="NCBI Taxonomy" id="362788"/>
    <lineage>
        <taxon>Eukaryota</taxon>
        <taxon>Viridiplantae</taxon>
        <taxon>Streptophyta</taxon>
        <taxon>Embryophyta</taxon>
        <taxon>Tracheophyta</taxon>
        <taxon>Spermatophyta</taxon>
        <taxon>Magnoliopsida</taxon>
        <taxon>eudicotyledons</taxon>
        <taxon>Gunneridae</taxon>
        <taxon>Pentapetalae</taxon>
        <taxon>rosids</taxon>
        <taxon>fabids</taxon>
        <taxon>Fabales</taxon>
        <taxon>Fabaceae</taxon>
        <taxon>Caesalpinioideae</taxon>
        <taxon>Cassia clade</taxon>
        <taxon>Senna</taxon>
    </lineage>
</organism>
<sequence length="110" mass="12272">MNDYRRIDDAGNTTPVGCANPSGEENLLEPSILGKKINMMCFARINLFVQTIHLVISNRKVENRGMNIVDIVSSLFSIINPFGHKMHSTQVTRSDDVSIFVMVGFSETLI</sequence>
<dbReference type="Proteomes" id="UP000634136">
    <property type="component" value="Unassembled WGS sequence"/>
</dbReference>
<gene>
    <name evidence="1" type="ORF">G2W53_017850</name>
</gene>
<keyword evidence="2" id="KW-1185">Reference proteome</keyword>
<dbReference type="EMBL" id="JAAIUW010000006">
    <property type="protein sequence ID" value="KAF7826686.1"/>
    <property type="molecule type" value="Genomic_DNA"/>
</dbReference>
<comment type="caution">
    <text evidence="1">The sequence shown here is derived from an EMBL/GenBank/DDBJ whole genome shotgun (WGS) entry which is preliminary data.</text>
</comment>
<evidence type="ECO:0000313" key="1">
    <source>
        <dbReference type="EMBL" id="KAF7826686.1"/>
    </source>
</evidence>
<accession>A0A834WPD4</accession>
<protein>
    <submittedName>
        <fullName evidence="1">Delta(8)-fatty-acid desaturase 2-like</fullName>
    </submittedName>
</protein>
<reference evidence="1" key="1">
    <citation type="submission" date="2020-09" db="EMBL/GenBank/DDBJ databases">
        <title>Genome-Enabled Discovery of Anthraquinone Biosynthesis in Senna tora.</title>
        <authorList>
            <person name="Kang S.-H."/>
            <person name="Pandey R.P."/>
            <person name="Lee C.-M."/>
            <person name="Sim J.-S."/>
            <person name="Jeong J.-T."/>
            <person name="Choi B.-S."/>
            <person name="Jung M."/>
            <person name="Ginzburg D."/>
            <person name="Zhao K."/>
            <person name="Won S.Y."/>
            <person name="Oh T.-J."/>
            <person name="Yu Y."/>
            <person name="Kim N.-H."/>
            <person name="Lee O.R."/>
            <person name="Lee T.-H."/>
            <person name="Bashyal P."/>
            <person name="Kim T.-S."/>
            <person name="Lee W.-H."/>
            <person name="Kawkins C."/>
            <person name="Kim C.-K."/>
            <person name="Kim J.S."/>
            <person name="Ahn B.O."/>
            <person name="Rhee S.Y."/>
            <person name="Sohng J.K."/>
        </authorList>
    </citation>
    <scope>NUCLEOTIDE SEQUENCE</scope>
    <source>
        <tissue evidence="1">Leaf</tissue>
    </source>
</reference>
<evidence type="ECO:0000313" key="2">
    <source>
        <dbReference type="Proteomes" id="UP000634136"/>
    </source>
</evidence>
<name>A0A834WPD4_9FABA</name>
<dbReference type="AlphaFoldDB" id="A0A834WPD4"/>